<dbReference type="OrthoDB" id="9985059at2759"/>
<feature type="transmembrane region" description="Helical" evidence="10">
    <location>
        <begin position="249"/>
        <end position="270"/>
    </location>
</feature>
<reference evidence="13 14" key="1">
    <citation type="journal article" date="2016" name="Nat. Commun.">
        <title>Ectomycorrhizal ecology is imprinted in the genome of the dominant symbiotic fungus Cenococcum geophilum.</title>
        <authorList>
            <consortium name="DOE Joint Genome Institute"/>
            <person name="Peter M."/>
            <person name="Kohler A."/>
            <person name="Ohm R.A."/>
            <person name="Kuo A."/>
            <person name="Krutzmann J."/>
            <person name="Morin E."/>
            <person name="Arend M."/>
            <person name="Barry K.W."/>
            <person name="Binder M."/>
            <person name="Choi C."/>
            <person name="Clum A."/>
            <person name="Copeland A."/>
            <person name="Grisel N."/>
            <person name="Haridas S."/>
            <person name="Kipfer T."/>
            <person name="LaButti K."/>
            <person name="Lindquist E."/>
            <person name="Lipzen A."/>
            <person name="Maire R."/>
            <person name="Meier B."/>
            <person name="Mihaltcheva S."/>
            <person name="Molinier V."/>
            <person name="Murat C."/>
            <person name="Poggeler S."/>
            <person name="Quandt C.A."/>
            <person name="Sperisen C."/>
            <person name="Tritt A."/>
            <person name="Tisserant E."/>
            <person name="Crous P.W."/>
            <person name="Henrissat B."/>
            <person name="Nehls U."/>
            <person name="Egli S."/>
            <person name="Spatafora J.W."/>
            <person name="Grigoriev I.V."/>
            <person name="Martin F.M."/>
        </authorList>
    </citation>
    <scope>NUCLEOTIDE SEQUENCE [LARGE SCALE GENOMIC DNA]</scope>
    <source>
        <strain evidence="13 14">CBS 459.81</strain>
    </source>
</reference>
<dbReference type="Pfam" id="PF20520">
    <property type="entry name" value="Ac45-VOA1_TM"/>
    <property type="match status" value="1"/>
</dbReference>
<comment type="subcellular location">
    <subcellularLocation>
        <location evidence="1">Endoplasmic reticulum membrane</location>
        <topology evidence="1">Single-pass type I membrane protein</topology>
    </subcellularLocation>
</comment>
<evidence type="ECO:0000256" key="3">
    <source>
        <dbReference type="ARBA" id="ARBA00022089"/>
    </source>
</evidence>
<dbReference type="GO" id="GO:0009272">
    <property type="term" value="P:fungal-type cell wall biogenesis"/>
    <property type="evidence" value="ECO:0007669"/>
    <property type="project" value="TreeGrafter"/>
</dbReference>
<evidence type="ECO:0000256" key="5">
    <source>
        <dbReference type="ARBA" id="ARBA00022729"/>
    </source>
</evidence>
<dbReference type="GO" id="GO:0006078">
    <property type="term" value="P:(1-&gt;6)-beta-D-glucan biosynthetic process"/>
    <property type="evidence" value="ECO:0007669"/>
    <property type="project" value="TreeGrafter"/>
</dbReference>
<dbReference type="GO" id="GO:0005789">
    <property type="term" value="C:endoplasmic reticulum membrane"/>
    <property type="evidence" value="ECO:0007669"/>
    <property type="project" value="UniProtKB-SubCell"/>
</dbReference>
<proteinExistence type="inferred from homology"/>
<dbReference type="InterPro" id="IPR046756">
    <property type="entry name" value="VAS1/VOA1_TM"/>
</dbReference>
<dbReference type="AlphaFoldDB" id="A0A8E2JCK0"/>
<protein>
    <recommendedName>
        <fullName evidence="3">Protein BIG1</fullName>
    </recommendedName>
</protein>
<keyword evidence="9" id="KW-0961">Cell wall biogenesis/degradation</keyword>
<evidence type="ECO:0000256" key="6">
    <source>
        <dbReference type="ARBA" id="ARBA00022824"/>
    </source>
</evidence>
<evidence type="ECO:0000313" key="14">
    <source>
        <dbReference type="Proteomes" id="UP000250266"/>
    </source>
</evidence>
<evidence type="ECO:0000256" key="9">
    <source>
        <dbReference type="ARBA" id="ARBA00023316"/>
    </source>
</evidence>
<evidence type="ECO:0000256" key="2">
    <source>
        <dbReference type="ARBA" id="ARBA00008203"/>
    </source>
</evidence>
<name>A0A8E2JCK0_9PEZI</name>
<evidence type="ECO:0000256" key="4">
    <source>
        <dbReference type="ARBA" id="ARBA00022692"/>
    </source>
</evidence>
<dbReference type="EMBL" id="KV745129">
    <property type="protein sequence ID" value="OCK77432.1"/>
    <property type="molecule type" value="Genomic_DNA"/>
</dbReference>
<keyword evidence="4 10" id="KW-0812">Transmembrane</keyword>
<evidence type="ECO:0000256" key="10">
    <source>
        <dbReference type="SAM" id="Phobius"/>
    </source>
</evidence>
<gene>
    <name evidence="13" type="ORF">K432DRAFT_120482</name>
</gene>
<feature type="signal peptide" evidence="11">
    <location>
        <begin position="1"/>
        <end position="19"/>
    </location>
</feature>
<dbReference type="Proteomes" id="UP000250266">
    <property type="component" value="Unassembled WGS sequence"/>
</dbReference>
<comment type="similarity">
    <text evidence="2">Belongs to the BIG1 family.</text>
</comment>
<sequence length="282" mass="30591">MSLRSFGALALASVSAVSAFQNTSPFFLFSTSKLADSFDSTYPQLVASTSVTKQIFESLKDCPSSTYIIVEQDGVSSADYSDRRSTPSLSRWLGGEDKSILSAAIIPDVIGNVDIESISAYLFKQCGAASFRIDSAIAILGFSAPSTEDLASNLAAHDSLLNDAVSSIGDDKYTVIYVTTPRSDDQVAIPYQTPQTYEMDDPFPASTHMELKRDVESHEKDTQSEGALFERYMFLSPGIFMGLTASVPLFLILYVGITALSSLEVSYFAFSKEMGPTAQRKQ</sequence>
<evidence type="ECO:0000256" key="8">
    <source>
        <dbReference type="ARBA" id="ARBA00023136"/>
    </source>
</evidence>
<evidence type="ECO:0000259" key="12">
    <source>
        <dbReference type="Pfam" id="PF20520"/>
    </source>
</evidence>
<keyword evidence="14" id="KW-1185">Reference proteome</keyword>
<keyword evidence="6" id="KW-0256">Endoplasmic reticulum</keyword>
<feature type="domain" description="V-type proton ATPase subunit S1/VOA1 transmembrane" evidence="12">
    <location>
        <begin position="234"/>
        <end position="272"/>
    </location>
</feature>
<evidence type="ECO:0000313" key="13">
    <source>
        <dbReference type="EMBL" id="OCK77432.1"/>
    </source>
</evidence>
<keyword evidence="5 11" id="KW-0732">Signal</keyword>
<feature type="chain" id="PRO_5034421795" description="Protein BIG1" evidence="11">
    <location>
        <begin position="20"/>
        <end position="282"/>
    </location>
</feature>
<keyword evidence="7 10" id="KW-1133">Transmembrane helix</keyword>
<dbReference type="PANTHER" id="PTHR28285">
    <property type="entry name" value="PROTEIN BIG1"/>
    <property type="match status" value="1"/>
</dbReference>
<organism evidence="13 14">
    <name type="scientific">Lepidopterella palustris CBS 459.81</name>
    <dbReference type="NCBI Taxonomy" id="1314670"/>
    <lineage>
        <taxon>Eukaryota</taxon>
        <taxon>Fungi</taxon>
        <taxon>Dikarya</taxon>
        <taxon>Ascomycota</taxon>
        <taxon>Pezizomycotina</taxon>
        <taxon>Dothideomycetes</taxon>
        <taxon>Pleosporomycetidae</taxon>
        <taxon>Mytilinidiales</taxon>
        <taxon>Argynnaceae</taxon>
        <taxon>Lepidopterella</taxon>
    </lineage>
</organism>
<dbReference type="PANTHER" id="PTHR28285:SF1">
    <property type="entry name" value="PROTEIN BIG1"/>
    <property type="match status" value="1"/>
</dbReference>
<dbReference type="GO" id="GO:0071555">
    <property type="term" value="P:cell wall organization"/>
    <property type="evidence" value="ECO:0007669"/>
    <property type="project" value="UniProtKB-KW"/>
</dbReference>
<evidence type="ECO:0000256" key="1">
    <source>
        <dbReference type="ARBA" id="ARBA00004115"/>
    </source>
</evidence>
<evidence type="ECO:0000256" key="11">
    <source>
        <dbReference type="SAM" id="SignalP"/>
    </source>
</evidence>
<evidence type="ECO:0000256" key="7">
    <source>
        <dbReference type="ARBA" id="ARBA00022989"/>
    </source>
</evidence>
<keyword evidence="8 10" id="KW-0472">Membrane</keyword>
<accession>A0A8E2JCK0</accession>
<dbReference type="InterPro" id="IPR037654">
    <property type="entry name" value="Big1"/>
</dbReference>